<proteinExistence type="predicted"/>
<evidence type="ECO:0000313" key="3">
    <source>
        <dbReference type="Proteomes" id="UP001642406"/>
    </source>
</evidence>
<evidence type="ECO:0008006" key="4">
    <source>
        <dbReference type="Google" id="ProtNLM"/>
    </source>
</evidence>
<keyword evidence="3" id="KW-1185">Reference proteome</keyword>
<gene>
    <name evidence="2" type="ORF">SBRCBS47491_007553</name>
</gene>
<reference evidence="2 3" key="1">
    <citation type="submission" date="2024-01" db="EMBL/GenBank/DDBJ databases">
        <authorList>
            <person name="Allen C."/>
            <person name="Tagirdzhanova G."/>
        </authorList>
    </citation>
    <scope>NUCLEOTIDE SEQUENCE [LARGE SCALE GENOMIC DNA]</scope>
</reference>
<organism evidence="2 3">
    <name type="scientific">Sporothrix bragantina</name>
    <dbReference type="NCBI Taxonomy" id="671064"/>
    <lineage>
        <taxon>Eukaryota</taxon>
        <taxon>Fungi</taxon>
        <taxon>Dikarya</taxon>
        <taxon>Ascomycota</taxon>
        <taxon>Pezizomycotina</taxon>
        <taxon>Sordariomycetes</taxon>
        <taxon>Sordariomycetidae</taxon>
        <taxon>Ophiostomatales</taxon>
        <taxon>Ophiostomataceae</taxon>
        <taxon>Sporothrix</taxon>
    </lineage>
</organism>
<sequence length="359" mass="39548">MLFLPYQAADDTASGLARLYCTQHRLPGNSLDPHISALKVPLPYEFIAHVRITARLHADFGVPELMKLATLPHLGILEIIEHAPVRSPFYDSLDTDGDDTLDANQVSDRLIKGWSLTHPGPFPALRVLRLWGCGQDMLTQACLQYATEFPQLAHFEVSVVESLSRPGAANTWSRAKRTAATLGWTGFSLGKQELQYRTCPDEADTSASPANITLSRVEAQSVPVDALQWGARIYYFLKETGYDASKTRQELLEAIVVGKDADKFSRGNFALMGLGSDRADTGRSRAWQPGRAFCFIRTPEALAELTAQKEHRATIGRTDENVCLHSAPQNTDARTLQPPPAKRRKGGRTIGSMLSDFTA</sequence>
<evidence type="ECO:0000313" key="2">
    <source>
        <dbReference type="EMBL" id="CAK7230345.1"/>
    </source>
</evidence>
<dbReference type="EMBL" id="CAWUHC010000086">
    <property type="protein sequence ID" value="CAK7230345.1"/>
    <property type="molecule type" value="Genomic_DNA"/>
</dbReference>
<evidence type="ECO:0000256" key="1">
    <source>
        <dbReference type="SAM" id="MobiDB-lite"/>
    </source>
</evidence>
<name>A0ABP0CGY1_9PEZI</name>
<feature type="region of interest" description="Disordered" evidence="1">
    <location>
        <begin position="328"/>
        <end position="359"/>
    </location>
</feature>
<accession>A0ABP0CGY1</accession>
<dbReference type="Proteomes" id="UP001642406">
    <property type="component" value="Unassembled WGS sequence"/>
</dbReference>
<comment type="caution">
    <text evidence="2">The sequence shown here is derived from an EMBL/GenBank/DDBJ whole genome shotgun (WGS) entry which is preliminary data.</text>
</comment>
<protein>
    <recommendedName>
        <fullName evidence="4">EF-hand domain-containing protein</fullName>
    </recommendedName>
</protein>